<evidence type="ECO:0000313" key="2">
    <source>
        <dbReference type="EMBL" id="GAA1696697.1"/>
    </source>
</evidence>
<evidence type="ECO:0000313" key="3">
    <source>
        <dbReference type="Proteomes" id="UP001500618"/>
    </source>
</evidence>
<dbReference type="RefSeq" id="WP_163566769.1">
    <property type="nucleotide sequence ID" value="NZ_BAAANY010000020.1"/>
</dbReference>
<evidence type="ECO:0000259" key="1">
    <source>
        <dbReference type="Pfam" id="PF13788"/>
    </source>
</evidence>
<gene>
    <name evidence="2" type="ORF">GCM10009765_52440</name>
</gene>
<protein>
    <recommendedName>
        <fullName evidence="1">DUF4180 domain-containing protein</fullName>
    </recommendedName>
</protein>
<dbReference type="Proteomes" id="UP001500618">
    <property type="component" value="Unassembled WGS sequence"/>
</dbReference>
<proteinExistence type="predicted"/>
<comment type="caution">
    <text evidence="2">The sequence shown here is derived from an EMBL/GenBank/DDBJ whole genome shotgun (WGS) entry which is preliminary data.</text>
</comment>
<feature type="domain" description="DUF4180" evidence="1">
    <location>
        <begin position="10"/>
        <end position="119"/>
    </location>
</feature>
<accession>A0ABN2I0P0</accession>
<name>A0ABN2I0P0_9ACTN</name>
<dbReference type="EMBL" id="BAAANY010000020">
    <property type="protein sequence ID" value="GAA1696697.1"/>
    <property type="molecule type" value="Genomic_DNA"/>
</dbReference>
<sequence>MIGTVLELSGVNVFVCAEDGPAMVGDADAVDVLGSMYGLGTRWAAIPVGRLAGDFFQLSTGIAGAMVGKLVGYQVRVAIVGDISSYAAASEPFRDWVRESNRGTDVWFVSDLDELAERLTQNTRARLT</sequence>
<reference evidence="2 3" key="1">
    <citation type="journal article" date="2019" name="Int. J. Syst. Evol. Microbiol.">
        <title>The Global Catalogue of Microorganisms (GCM) 10K type strain sequencing project: providing services to taxonomists for standard genome sequencing and annotation.</title>
        <authorList>
            <consortium name="The Broad Institute Genomics Platform"/>
            <consortium name="The Broad Institute Genome Sequencing Center for Infectious Disease"/>
            <person name="Wu L."/>
            <person name="Ma J."/>
        </authorList>
    </citation>
    <scope>NUCLEOTIDE SEQUENCE [LARGE SCALE GENOMIC DNA]</scope>
    <source>
        <strain evidence="2 3">JCM 14718</strain>
    </source>
</reference>
<organism evidence="2 3">
    <name type="scientific">Fodinicola feengrottensis</name>
    <dbReference type="NCBI Taxonomy" id="435914"/>
    <lineage>
        <taxon>Bacteria</taxon>
        <taxon>Bacillati</taxon>
        <taxon>Actinomycetota</taxon>
        <taxon>Actinomycetes</taxon>
        <taxon>Mycobacteriales</taxon>
        <taxon>Fodinicola</taxon>
    </lineage>
</organism>
<dbReference type="InterPro" id="IPR025438">
    <property type="entry name" value="DUF4180"/>
</dbReference>
<keyword evidence="3" id="KW-1185">Reference proteome</keyword>
<dbReference type="Pfam" id="PF13788">
    <property type="entry name" value="DUF4180"/>
    <property type="match status" value="1"/>
</dbReference>